<feature type="domain" description="VOC" evidence="4">
    <location>
        <begin position="2"/>
        <end position="133"/>
    </location>
</feature>
<reference evidence="5 6" key="1">
    <citation type="submission" date="2017-12" db="EMBL/GenBank/DDBJ databases">
        <authorList>
            <person name="Hurst M.R.H."/>
        </authorList>
    </citation>
    <scope>NUCLEOTIDE SEQUENCE [LARGE SCALE GENOMIC DNA]</scope>
    <source>
        <strain evidence="5 6">BM15</strain>
    </source>
</reference>
<accession>A0A2K9EC58</accession>
<evidence type="ECO:0000256" key="3">
    <source>
        <dbReference type="ARBA" id="ARBA00023251"/>
    </source>
</evidence>
<dbReference type="GO" id="GO:0046677">
    <property type="term" value="P:response to antibiotic"/>
    <property type="evidence" value="ECO:0007669"/>
    <property type="project" value="UniProtKB-KW"/>
</dbReference>
<proteinExistence type="inferred from homology"/>
<dbReference type="InterPro" id="IPR000335">
    <property type="entry name" value="Bleomycin-R"/>
</dbReference>
<dbReference type="InterPro" id="IPR037523">
    <property type="entry name" value="VOC_core"/>
</dbReference>
<dbReference type="Gene3D" id="3.10.180.10">
    <property type="entry name" value="2,3-Dihydroxybiphenyl 1,2-Dioxygenase, domain 1"/>
    <property type="match status" value="1"/>
</dbReference>
<name>A0A2K9EC58_9RHOB</name>
<evidence type="ECO:0000313" key="5">
    <source>
        <dbReference type="EMBL" id="AUH32503.1"/>
    </source>
</evidence>
<evidence type="ECO:0000256" key="1">
    <source>
        <dbReference type="ARBA" id="ARBA00011051"/>
    </source>
</evidence>
<evidence type="ECO:0000256" key="2">
    <source>
        <dbReference type="ARBA" id="ARBA00021572"/>
    </source>
</evidence>
<keyword evidence="6" id="KW-1185">Reference proteome</keyword>
<dbReference type="Proteomes" id="UP000233742">
    <property type="component" value="Chromosome"/>
</dbReference>
<protein>
    <recommendedName>
        <fullName evidence="2">Bleomycin resistance protein</fullName>
    </recommendedName>
</protein>
<comment type="similarity">
    <text evidence="1">Belongs to the bleomycin resistance protein family.</text>
</comment>
<dbReference type="CDD" id="cd08349">
    <property type="entry name" value="BLMA_like"/>
    <property type="match status" value="1"/>
</dbReference>
<gene>
    <name evidence="5" type="ORF">CUV01_03065</name>
</gene>
<dbReference type="InterPro" id="IPR004360">
    <property type="entry name" value="Glyas_Fos-R_dOase_dom"/>
</dbReference>
<evidence type="ECO:0000313" key="6">
    <source>
        <dbReference type="Proteomes" id="UP000233742"/>
    </source>
</evidence>
<dbReference type="OrthoDB" id="284897at2"/>
<dbReference type="RefSeq" id="WP_101459178.1">
    <property type="nucleotide sequence ID" value="NZ_CP025408.1"/>
</dbReference>
<dbReference type="InterPro" id="IPR029068">
    <property type="entry name" value="Glyas_Bleomycin-R_OHBP_Dase"/>
</dbReference>
<evidence type="ECO:0000259" key="4">
    <source>
        <dbReference type="PROSITE" id="PS51819"/>
    </source>
</evidence>
<dbReference type="PROSITE" id="PS51819">
    <property type="entry name" value="VOC"/>
    <property type="match status" value="1"/>
</dbReference>
<dbReference type="AlphaFoldDB" id="A0A2K9EC58"/>
<sequence length="149" mass="16484">MTATIVAEIKVSDFARSLDFYTRILPFAVAYSRPEQGFAYLTLGNSALMLDQLGLGRNFEEARGPMQPPFGRGLNLQIELDEVAPVLARLKADGLELFLPLEDRWYRRNDEDVGNRQFVVADPDGYLLRFFEDLGARPPGAGDAAGAMG</sequence>
<dbReference type="Pfam" id="PF00903">
    <property type="entry name" value="Glyoxalase"/>
    <property type="match status" value="1"/>
</dbReference>
<dbReference type="SUPFAM" id="SSF54593">
    <property type="entry name" value="Glyoxalase/Bleomycin resistance protein/Dihydroxybiphenyl dioxygenase"/>
    <property type="match status" value="1"/>
</dbReference>
<dbReference type="KEGG" id="paro:CUV01_03065"/>
<organism evidence="5 6">
    <name type="scientific">Paracoccus tegillarcae</name>
    <dbReference type="NCBI Taxonomy" id="1529068"/>
    <lineage>
        <taxon>Bacteria</taxon>
        <taxon>Pseudomonadati</taxon>
        <taxon>Pseudomonadota</taxon>
        <taxon>Alphaproteobacteria</taxon>
        <taxon>Rhodobacterales</taxon>
        <taxon>Paracoccaceae</taxon>
        <taxon>Paracoccus</taxon>
    </lineage>
</organism>
<dbReference type="EMBL" id="CP025408">
    <property type="protein sequence ID" value="AUH32503.1"/>
    <property type="molecule type" value="Genomic_DNA"/>
</dbReference>
<keyword evidence="3" id="KW-0046">Antibiotic resistance</keyword>